<accession>A0ABX6KSF1</accession>
<keyword evidence="2" id="KW-1185">Reference proteome</keyword>
<dbReference type="Proteomes" id="UP000501570">
    <property type="component" value="Chromosome"/>
</dbReference>
<organism evidence="1 2">
    <name type="scientific">Chryseobacterium gallinarum</name>
    <dbReference type="NCBI Taxonomy" id="1324352"/>
    <lineage>
        <taxon>Bacteria</taxon>
        <taxon>Pseudomonadati</taxon>
        <taxon>Bacteroidota</taxon>
        <taxon>Flavobacteriia</taxon>
        <taxon>Flavobacteriales</taxon>
        <taxon>Weeksellaceae</taxon>
        <taxon>Chryseobacterium group</taxon>
        <taxon>Chryseobacterium</taxon>
    </lineage>
</organism>
<sequence length="60" mass="6234">MIKTEAATWGSLFSCRGNYQITGDPQSLIETLQVSTAHGLGGHSVPGYNAGVILGIGQET</sequence>
<reference evidence="1 2" key="1">
    <citation type="submission" date="2019-09" db="EMBL/GenBank/DDBJ databases">
        <title>FDA dAtabase for Regulatory Grade micrObial Sequences (FDA-ARGOS): Supporting development and validation of Infectious Disease Dx tests.</title>
        <authorList>
            <person name="Sciortino C."/>
            <person name="Tallon L."/>
            <person name="Sadzewicz L."/>
            <person name="Vavikolanu K."/>
            <person name="Mehta A."/>
            <person name="Aluvathingal J."/>
            <person name="Nadendla S."/>
            <person name="Nandy P."/>
            <person name="Geyer C."/>
            <person name="Yan Y."/>
            <person name="Sichtig H."/>
        </authorList>
    </citation>
    <scope>NUCLEOTIDE SEQUENCE [LARGE SCALE GENOMIC DNA]</scope>
    <source>
        <strain evidence="1 2">FDAARGOS_636</strain>
    </source>
</reference>
<evidence type="ECO:0000313" key="2">
    <source>
        <dbReference type="Proteomes" id="UP000501570"/>
    </source>
</evidence>
<gene>
    <name evidence="1" type="ORF">FOB44_13205</name>
</gene>
<dbReference type="RefSeq" id="WP_168238788.1">
    <property type="nucleotide sequence ID" value="NZ_CP050995.1"/>
</dbReference>
<proteinExistence type="predicted"/>
<dbReference type="EMBL" id="CP050995">
    <property type="protein sequence ID" value="QIY91545.1"/>
    <property type="molecule type" value="Genomic_DNA"/>
</dbReference>
<protein>
    <submittedName>
        <fullName evidence="1">Uncharacterized protein</fullName>
    </submittedName>
</protein>
<evidence type="ECO:0000313" key="1">
    <source>
        <dbReference type="EMBL" id="QIY91545.1"/>
    </source>
</evidence>
<name>A0ABX6KSF1_CHRGL</name>